<protein>
    <recommendedName>
        <fullName evidence="3">Phosphoadenosine phosphosulfate reductase</fullName>
    </recommendedName>
</protein>
<reference evidence="1 2" key="1">
    <citation type="submission" date="2024-04" db="EMBL/GenBank/DDBJ databases">
        <title>Draft genome sequence of Pseudophaeobacter arcticus NBRC 116598.</title>
        <authorList>
            <person name="Miyakawa T."/>
            <person name="Kusuya Y."/>
            <person name="Miura T."/>
        </authorList>
    </citation>
    <scope>NUCLEOTIDE SEQUENCE [LARGE SCALE GENOMIC DNA]</scope>
    <source>
        <strain evidence="1 2">SU-CL00105</strain>
    </source>
</reference>
<sequence>MQETLEILDEDLSGLKHAQWEQRLAAITEELGMFQPLGPKHCATFLDQGNTLLVTFETMQGIHNLSKLAQPLGFDMVKSEGWSHLGLLSNGDTWFRNERVYGFFDQLIDDGFFDEFDTVIFYGAGPCGYAASAFSVSAPGATVVAIQPQATLDARMTEWDERFVEMRRVSFTDRFGYAPDMLDAAKQAFIFYDPYEQLDAMHAALFSRKNVSRLRVPNLGAAVQTRMIEMRILNTILKQAAEGDFNENAFAQLFRARRDDSSYLRALMARLEQQDRPFLQVLLCRNVLARARAPRFRRRLQDLEQRAAEGEFELPSTL</sequence>
<dbReference type="RefSeq" id="WP_353398830.1">
    <property type="nucleotide sequence ID" value="NZ_BAABWU010000005.1"/>
</dbReference>
<keyword evidence="2" id="KW-1185">Reference proteome</keyword>
<name>A0ABQ0AK42_9RHOB</name>
<comment type="caution">
    <text evidence="1">The sequence shown here is derived from an EMBL/GenBank/DDBJ whole genome shotgun (WGS) entry which is preliminary data.</text>
</comment>
<evidence type="ECO:0008006" key="3">
    <source>
        <dbReference type="Google" id="ProtNLM"/>
    </source>
</evidence>
<organism evidence="1 2">
    <name type="scientific">Pseudophaeobacter arcticus</name>
    <dbReference type="NCBI Taxonomy" id="385492"/>
    <lineage>
        <taxon>Bacteria</taxon>
        <taxon>Pseudomonadati</taxon>
        <taxon>Pseudomonadota</taxon>
        <taxon>Alphaproteobacteria</taxon>
        <taxon>Rhodobacterales</taxon>
        <taxon>Paracoccaceae</taxon>
        <taxon>Pseudophaeobacter</taxon>
    </lineage>
</organism>
<proteinExistence type="predicted"/>
<gene>
    <name evidence="1" type="ORF">NBRC116598_16610</name>
</gene>
<evidence type="ECO:0000313" key="2">
    <source>
        <dbReference type="Proteomes" id="UP001441944"/>
    </source>
</evidence>
<dbReference type="EMBL" id="BAABWU010000005">
    <property type="protein sequence ID" value="GAA6196217.1"/>
    <property type="molecule type" value="Genomic_DNA"/>
</dbReference>
<evidence type="ECO:0000313" key="1">
    <source>
        <dbReference type="EMBL" id="GAA6196217.1"/>
    </source>
</evidence>
<dbReference type="Proteomes" id="UP001441944">
    <property type="component" value="Unassembled WGS sequence"/>
</dbReference>
<accession>A0ABQ0AK42</accession>